<dbReference type="EMBL" id="JARKHS020003042">
    <property type="protein sequence ID" value="KAK8786088.1"/>
    <property type="molecule type" value="Genomic_DNA"/>
</dbReference>
<proteinExistence type="predicted"/>
<dbReference type="AlphaFoldDB" id="A0AAQ4FHL9"/>
<dbReference type="Proteomes" id="UP001321473">
    <property type="component" value="Unassembled WGS sequence"/>
</dbReference>
<gene>
    <name evidence="1" type="ORF">V5799_007547</name>
</gene>
<evidence type="ECO:0000313" key="2">
    <source>
        <dbReference type="Proteomes" id="UP001321473"/>
    </source>
</evidence>
<evidence type="ECO:0000313" key="1">
    <source>
        <dbReference type="EMBL" id="KAK8786088.1"/>
    </source>
</evidence>
<organism evidence="1 2">
    <name type="scientific">Amblyomma americanum</name>
    <name type="common">Lone star tick</name>
    <dbReference type="NCBI Taxonomy" id="6943"/>
    <lineage>
        <taxon>Eukaryota</taxon>
        <taxon>Metazoa</taxon>
        <taxon>Ecdysozoa</taxon>
        <taxon>Arthropoda</taxon>
        <taxon>Chelicerata</taxon>
        <taxon>Arachnida</taxon>
        <taxon>Acari</taxon>
        <taxon>Parasitiformes</taxon>
        <taxon>Ixodida</taxon>
        <taxon>Ixodoidea</taxon>
        <taxon>Ixodidae</taxon>
        <taxon>Amblyomminae</taxon>
        <taxon>Amblyomma</taxon>
    </lineage>
</organism>
<sequence length="87" mass="9090">MQADCLNATLPNILNLEKCLGTSLDLCTATVEDVLAAVVKIVVCLVDALLQLNVLGALAALLQIVEIVLSALGLSEFVHQHTGVHTA</sequence>
<name>A0AAQ4FHL9_AMBAM</name>
<protein>
    <submittedName>
        <fullName evidence="1">Uncharacterized protein</fullName>
    </submittedName>
</protein>
<reference evidence="1 2" key="1">
    <citation type="journal article" date="2023" name="Arcadia Sci">
        <title>De novo assembly of a long-read Amblyomma americanum tick genome.</title>
        <authorList>
            <person name="Chou S."/>
            <person name="Poskanzer K.E."/>
            <person name="Rollins M."/>
            <person name="Thuy-Boun P.S."/>
        </authorList>
    </citation>
    <scope>NUCLEOTIDE SEQUENCE [LARGE SCALE GENOMIC DNA]</scope>
    <source>
        <strain evidence="1">F_SG_1</strain>
        <tissue evidence="1">Salivary glands</tissue>
    </source>
</reference>
<comment type="caution">
    <text evidence="1">The sequence shown here is derived from an EMBL/GenBank/DDBJ whole genome shotgun (WGS) entry which is preliminary data.</text>
</comment>
<accession>A0AAQ4FHL9</accession>
<keyword evidence="2" id="KW-1185">Reference proteome</keyword>